<sequence length="57" mass="6423">MGQRRSTDNPRDGICGSAICNEDGNVFRYAPTSDQFLNWRLFARPECLIGRGFNVAE</sequence>
<keyword evidence="2" id="KW-1185">Reference proteome</keyword>
<dbReference type="Proteomes" id="UP000030686">
    <property type="component" value="Unassembled WGS sequence"/>
</dbReference>
<proteinExistence type="predicted"/>
<evidence type="ECO:0000313" key="1">
    <source>
        <dbReference type="EMBL" id="CDM30334.1"/>
    </source>
</evidence>
<protein>
    <submittedName>
        <fullName evidence="1">Genomic scaffold, ProqFM164S02</fullName>
    </submittedName>
</protein>
<gene>
    <name evidence="1" type="ORF">PROQFM164_S02g000483</name>
</gene>
<organism evidence="1 2">
    <name type="scientific">Penicillium roqueforti (strain FM164)</name>
    <dbReference type="NCBI Taxonomy" id="1365484"/>
    <lineage>
        <taxon>Eukaryota</taxon>
        <taxon>Fungi</taxon>
        <taxon>Dikarya</taxon>
        <taxon>Ascomycota</taxon>
        <taxon>Pezizomycotina</taxon>
        <taxon>Eurotiomycetes</taxon>
        <taxon>Eurotiomycetidae</taxon>
        <taxon>Eurotiales</taxon>
        <taxon>Aspergillaceae</taxon>
        <taxon>Penicillium</taxon>
    </lineage>
</organism>
<dbReference type="AlphaFoldDB" id="W6Q7W4"/>
<name>W6Q7W4_PENRF</name>
<evidence type="ECO:0000313" key="2">
    <source>
        <dbReference type="Proteomes" id="UP000030686"/>
    </source>
</evidence>
<accession>W6Q7W4</accession>
<dbReference type="EMBL" id="HG792016">
    <property type="protein sequence ID" value="CDM30334.1"/>
    <property type="molecule type" value="Genomic_DNA"/>
</dbReference>
<reference evidence="1" key="1">
    <citation type="journal article" date="2014" name="Nat. Commun.">
        <title>Multiple recent horizontal transfers of a large genomic region in cheese making fungi.</title>
        <authorList>
            <person name="Cheeseman K."/>
            <person name="Ropars J."/>
            <person name="Renault P."/>
            <person name="Dupont J."/>
            <person name="Gouzy J."/>
            <person name="Branca A."/>
            <person name="Abraham A.L."/>
            <person name="Ceppi M."/>
            <person name="Conseiller E."/>
            <person name="Debuchy R."/>
            <person name="Malagnac F."/>
            <person name="Goarin A."/>
            <person name="Silar P."/>
            <person name="Lacoste S."/>
            <person name="Sallet E."/>
            <person name="Bensimon A."/>
            <person name="Giraud T."/>
            <person name="Brygoo Y."/>
        </authorList>
    </citation>
    <scope>NUCLEOTIDE SEQUENCE [LARGE SCALE GENOMIC DNA]</scope>
    <source>
        <strain evidence="1">FM164</strain>
    </source>
</reference>